<dbReference type="AlphaFoldDB" id="A0AAW0CI52"/>
<dbReference type="InterPro" id="IPR000608">
    <property type="entry name" value="UBC"/>
</dbReference>
<feature type="domain" description="UBC core" evidence="5">
    <location>
        <begin position="89"/>
        <end position="259"/>
    </location>
</feature>
<gene>
    <name evidence="6" type="ORF">R3P38DRAFT_3467488</name>
</gene>
<feature type="compositionally biased region" description="Basic residues" evidence="3">
    <location>
        <begin position="475"/>
        <end position="487"/>
    </location>
</feature>
<dbReference type="PANTHER" id="PTHR19965:SF35">
    <property type="entry name" value="RNA ANNEALING PROTEIN YRA1"/>
    <property type="match status" value="1"/>
</dbReference>
<evidence type="ECO:0000259" key="4">
    <source>
        <dbReference type="PROSITE" id="PS50102"/>
    </source>
</evidence>
<keyword evidence="1 2" id="KW-0694">RNA-binding</keyword>
<organism evidence="6 7">
    <name type="scientific">Favolaschia claudopus</name>
    <dbReference type="NCBI Taxonomy" id="2862362"/>
    <lineage>
        <taxon>Eukaryota</taxon>
        <taxon>Fungi</taxon>
        <taxon>Dikarya</taxon>
        <taxon>Basidiomycota</taxon>
        <taxon>Agaricomycotina</taxon>
        <taxon>Agaricomycetes</taxon>
        <taxon>Agaricomycetidae</taxon>
        <taxon>Agaricales</taxon>
        <taxon>Marasmiineae</taxon>
        <taxon>Mycenaceae</taxon>
        <taxon>Favolaschia</taxon>
    </lineage>
</organism>
<dbReference type="GO" id="GO:0005634">
    <property type="term" value="C:nucleus"/>
    <property type="evidence" value="ECO:0007669"/>
    <property type="project" value="TreeGrafter"/>
</dbReference>
<evidence type="ECO:0000313" key="6">
    <source>
        <dbReference type="EMBL" id="KAK7039488.1"/>
    </source>
</evidence>
<dbReference type="SMART" id="SM00360">
    <property type="entry name" value="RRM"/>
    <property type="match status" value="1"/>
</dbReference>
<proteinExistence type="predicted"/>
<dbReference type="InterPro" id="IPR012677">
    <property type="entry name" value="Nucleotide-bd_a/b_plait_sf"/>
</dbReference>
<feature type="compositionally biased region" description="Basic residues" evidence="3">
    <location>
        <begin position="1"/>
        <end position="10"/>
    </location>
</feature>
<feature type="domain" description="RRM" evidence="4">
    <location>
        <begin position="319"/>
        <end position="398"/>
    </location>
</feature>
<protein>
    <submittedName>
        <fullName evidence="6">mRNA export protein mlo3</fullName>
    </submittedName>
</protein>
<dbReference type="Proteomes" id="UP001362999">
    <property type="component" value="Unassembled WGS sequence"/>
</dbReference>
<keyword evidence="7" id="KW-1185">Reference proteome</keyword>
<dbReference type="SUPFAM" id="SSF54928">
    <property type="entry name" value="RNA-binding domain, RBD"/>
    <property type="match status" value="1"/>
</dbReference>
<dbReference type="PROSITE" id="PS50102">
    <property type="entry name" value="RRM"/>
    <property type="match status" value="1"/>
</dbReference>
<comment type="caution">
    <text evidence="6">The sequence shown here is derived from an EMBL/GenBank/DDBJ whole genome shotgun (WGS) entry which is preliminary data.</text>
</comment>
<name>A0AAW0CI52_9AGAR</name>
<dbReference type="Gene3D" id="3.30.70.330">
    <property type="match status" value="1"/>
</dbReference>
<evidence type="ECO:0000256" key="1">
    <source>
        <dbReference type="ARBA" id="ARBA00022884"/>
    </source>
</evidence>
<accession>A0AAW0CI52</accession>
<feature type="non-terminal residue" evidence="6">
    <location>
        <position position="1"/>
    </location>
</feature>
<evidence type="ECO:0000313" key="7">
    <source>
        <dbReference type="Proteomes" id="UP001362999"/>
    </source>
</evidence>
<evidence type="ECO:0000256" key="3">
    <source>
        <dbReference type="SAM" id="MobiDB-lite"/>
    </source>
</evidence>
<evidence type="ECO:0000259" key="5">
    <source>
        <dbReference type="PROSITE" id="PS50127"/>
    </source>
</evidence>
<dbReference type="Pfam" id="PF00076">
    <property type="entry name" value="RRM_1"/>
    <property type="match status" value="1"/>
</dbReference>
<feature type="compositionally biased region" description="Basic and acidic residues" evidence="3">
    <location>
        <begin position="488"/>
        <end position="506"/>
    </location>
</feature>
<dbReference type="Gene3D" id="3.10.110.10">
    <property type="entry name" value="Ubiquitin Conjugating Enzyme"/>
    <property type="match status" value="1"/>
</dbReference>
<sequence length="514" mass="57430">SHTVSNKRKRPDTEDDAERERTSSLIRRSIALVTAIPEIPTASLHPVLNTLTEACGSALLDEARNSRSITEEEDWDWEFSPEQIAGLSEEELRIWKDLLPCRTALASYGIKFHPLNWKMPVVDLRQWQAHIPGRKGTPWEGGIYSLDVTFPRGLPEAIPKCRFFRPLLHPNVYASGGWGYAYLPEVTVSFNETDRLETWAKSKEEDPVRFANLLSSIKNLLHEPVLDKPSQSDAYTLLKSAFSLDVFTIVFEVSPPLPSMYHAQYRPQPFVYGQKRQLLGNPARFVQPAWRNVPGPSTGAFSATNGQMRGRQATTEPGSKIFLSRLPMDVGETEVEELFKKTIGPLRESFLIYNSQGKSKGMAVVVFQRPGDAAIARQKFDGKIVDGRRPIKIEVIEAGASVPQGPPTLFDRLQTKPAPVAGPSKVATTVVGGHAPMSLRFATSLPHKLPGQNYVAPPRPATPYKSNFPAPVVPRKFRTKKGPKRLKKQWESRSKEQLDKDMEDYRASAQDAIA</sequence>
<dbReference type="GO" id="GO:0003729">
    <property type="term" value="F:mRNA binding"/>
    <property type="evidence" value="ECO:0007669"/>
    <property type="project" value="TreeGrafter"/>
</dbReference>
<feature type="region of interest" description="Disordered" evidence="3">
    <location>
        <begin position="1"/>
        <end position="22"/>
    </location>
</feature>
<dbReference type="SUPFAM" id="SSF54495">
    <property type="entry name" value="UBC-like"/>
    <property type="match status" value="1"/>
</dbReference>
<dbReference type="Pfam" id="PF00179">
    <property type="entry name" value="UQ_con"/>
    <property type="match status" value="1"/>
</dbReference>
<dbReference type="InterPro" id="IPR035979">
    <property type="entry name" value="RBD_domain_sf"/>
</dbReference>
<dbReference type="InterPro" id="IPR051229">
    <property type="entry name" value="ALYREF_mRNA_export"/>
</dbReference>
<dbReference type="SMART" id="SM00212">
    <property type="entry name" value="UBCc"/>
    <property type="match status" value="1"/>
</dbReference>
<feature type="region of interest" description="Disordered" evidence="3">
    <location>
        <begin position="457"/>
        <end position="514"/>
    </location>
</feature>
<dbReference type="EMBL" id="JAWWNJ010000016">
    <property type="protein sequence ID" value="KAK7039488.1"/>
    <property type="molecule type" value="Genomic_DNA"/>
</dbReference>
<evidence type="ECO:0000256" key="2">
    <source>
        <dbReference type="PROSITE-ProRule" id="PRU00176"/>
    </source>
</evidence>
<dbReference type="PANTHER" id="PTHR19965">
    <property type="entry name" value="RNA AND EXPORT FACTOR BINDING PROTEIN"/>
    <property type="match status" value="1"/>
</dbReference>
<dbReference type="InterPro" id="IPR016135">
    <property type="entry name" value="UBQ-conjugating_enzyme/RWD"/>
</dbReference>
<dbReference type="InterPro" id="IPR000504">
    <property type="entry name" value="RRM_dom"/>
</dbReference>
<dbReference type="PROSITE" id="PS50127">
    <property type="entry name" value="UBC_2"/>
    <property type="match status" value="1"/>
</dbReference>
<reference evidence="6 7" key="1">
    <citation type="journal article" date="2024" name="J Genomics">
        <title>Draft genome sequencing and assembly of Favolaschia claudopus CIRM-BRFM 2984 isolated from oak limbs.</title>
        <authorList>
            <person name="Navarro D."/>
            <person name="Drula E."/>
            <person name="Chaduli D."/>
            <person name="Cazenave R."/>
            <person name="Ahrendt S."/>
            <person name="Wang J."/>
            <person name="Lipzen A."/>
            <person name="Daum C."/>
            <person name="Barry K."/>
            <person name="Grigoriev I.V."/>
            <person name="Favel A."/>
            <person name="Rosso M.N."/>
            <person name="Martin F."/>
        </authorList>
    </citation>
    <scope>NUCLEOTIDE SEQUENCE [LARGE SCALE GENOMIC DNA]</scope>
    <source>
        <strain evidence="6 7">CIRM-BRFM 2984</strain>
    </source>
</reference>